<dbReference type="InterPro" id="IPR036388">
    <property type="entry name" value="WH-like_DNA-bd_sf"/>
</dbReference>
<evidence type="ECO:0000256" key="1">
    <source>
        <dbReference type="ARBA" id="ARBA00023015"/>
    </source>
</evidence>
<dbReference type="Gene3D" id="3.30.70.920">
    <property type="match status" value="1"/>
</dbReference>
<dbReference type="GO" id="GO:0043200">
    <property type="term" value="P:response to amino acid"/>
    <property type="evidence" value="ECO:0007669"/>
    <property type="project" value="TreeGrafter"/>
</dbReference>
<reference evidence="5 6" key="1">
    <citation type="submission" date="2016-08" db="EMBL/GenBank/DDBJ databases">
        <title>New Insights into Marine Group III Euryarchaeota, from dark to light.</title>
        <authorList>
            <person name="Haro-Moreno J.M."/>
            <person name="Rodriguez-Valera F."/>
            <person name="Lopez-Garcia P."/>
            <person name="Moreira D."/>
            <person name="Martin-Cuadrado A.B."/>
        </authorList>
    </citation>
    <scope>NUCLEOTIDE SEQUENCE [LARGE SCALE GENOMIC DNA]</scope>
    <source>
        <strain evidence="5">CG-Epi3</strain>
    </source>
</reference>
<organism evidence="5 6">
    <name type="scientific">Marine Group III euryarchaeote CG-Epi3</name>
    <dbReference type="NCBI Taxonomy" id="1888997"/>
    <lineage>
        <taxon>Archaea</taxon>
        <taxon>Methanobacteriati</taxon>
        <taxon>Thermoplasmatota</taxon>
        <taxon>Thermoplasmata</taxon>
        <taxon>Candidatus Thermoprofundales</taxon>
    </lineage>
</organism>
<dbReference type="AlphaFoldDB" id="A0A1J5TT11"/>
<sequence>MALDNKDSELLMQLTKNGKASQRELSGRTGLALGTVNAHIKKLENDKIIKGYFADIDPEKVGFNLTAIINLRIKKGTLMDVQALIANHPRVFGVYDVTGEWDSLILARFKNREEMDKFIKTTLSQEYIERSSTSLVLNTVKEEPRIIL</sequence>
<evidence type="ECO:0000313" key="5">
    <source>
        <dbReference type="EMBL" id="OIR23331.1"/>
    </source>
</evidence>
<dbReference type="InterPro" id="IPR000485">
    <property type="entry name" value="AsnC-type_HTH_dom"/>
</dbReference>
<evidence type="ECO:0000256" key="2">
    <source>
        <dbReference type="ARBA" id="ARBA00023125"/>
    </source>
</evidence>
<evidence type="ECO:0000259" key="4">
    <source>
        <dbReference type="PROSITE" id="PS50956"/>
    </source>
</evidence>
<dbReference type="PROSITE" id="PS50956">
    <property type="entry name" value="HTH_ASNC_2"/>
    <property type="match status" value="1"/>
</dbReference>
<dbReference type="PANTHER" id="PTHR30154">
    <property type="entry name" value="LEUCINE-RESPONSIVE REGULATORY PROTEIN"/>
    <property type="match status" value="1"/>
</dbReference>
<protein>
    <recommendedName>
        <fullName evidence="4">HTH asnC-type domain-containing protein</fullName>
    </recommendedName>
</protein>
<comment type="caution">
    <text evidence="5">The sequence shown here is derived from an EMBL/GenBank/DDBJ whole genome shotgun (WGS) entry which is preliminary data.</text>
</comment>
<gene>
    <name evidence="5" type="ORF">BEU00_00325</name>
</gene>
<dbReference type="SMART" id="SM00344">
    <property type="entry name" value="HTH_ASNC"/>
    <property type="match status" value="1"/>
</dbReference>
<evidence type="ECO:0000256" key="3">
    <source>
        <dbReference type="ARBA" id="ARBA00023163"/>
    </source>
</evidence>
<dbReference type="Pfam" id="PF01037">
    <property type="entry name" value="AsnC_trans_reg"/>
    <property type="match status" value="1"/>
</dbReference>
<dbReference type="PRINTS" id="PR00033">
    <property type="entry name" value="HTHASNC"/>
</dbReference>
<feature type="domain" description="HTH asnC-type" evidence="4">
    <location>
        <begin position="3"/>
        <end position="64"/>
    </location>
</feature>
<dbReference type="GO" id="GO:0005829">
    <property type="term" value="C:cytosol"/>
    <property type="evidence" value="ECO:0007669"/>
    <property type="project" value="TreeGrafter"/>
</dbReference>
<keyword evidence="1" id="KW-0805">Transcription regulation</keyword>
<dbReference type="Proteomes" id="UP000183138">
    <property type="component" value="Unassembled WGS sequence"/>
</dbReference>
<dbReference type="InterPro" id="IPR019887">
    <property type="entry name" value="Tscrpt_reg_AsnC/Lrp_C"/>
</dbReference>
<evidence type="ECO:0000313" key="6">
    <source>
        <dbReference type="Proteomes" id="UP000183138"/>
    </source>
</evidence>
<dbReference type="SUPFAM" id="SSF46785">
    <property type="entry name" value="Winged helix' DNA-binding domain"/>
    <property type="match status" value="1"/>
</dbReference>
<dbReference type="GO" id="GO:0043565">
    <property type="term" value="F:sequence-specific DNA binding"/>
    <property type="evidence" value="ECO:0007669"/>
    <property type="project" value="InterPro"/>
</dbReference>
<dbReference type="SUPFAM" id="SSF54909">
    <property type="entry name" value="Dimeric alpha+beta barrel"/>
    <property type="match status" value="1"/>
</dbReference>
<dbReference type="Pfam" id="PF13412">
    <property type="entry name" value="HTH_24"/>
    <property type="match status" value="1"/>
</dbReference>
<dbReference type="EMBL" id="MIYY01000012">
    <property type="protein sequence ID" value="OIR23331.1"/>
    <property type="molecule type" value="Genomic_DNA"/>
</dbReference>
<accession>A0A1J5TT11</accession>
<keyword evidence="3" id="KW-0804">Transcription</keyword>
<keyword evidence="2" id="KW-0238">DNA-binding</keyword>
<name>A0A1J5TT11_9ARCH</name>
<dbReference type="InterPro" id="IPR019888">
    <property type="entry name" value="Tscrpt_reg_AsnC-like"/>
</dbReference>
<dbReference type="Gene3D" id="1.10.10.10">
    <property type="entry name" value="Winged helix-like DNA-binding domain superfamily/Winged helix DNA-binding domain"/>
    <property type="match status" value="1"/>
</dbReference>
<dbReference type="InterPro" id="IPR011008">
    <property type="entry name" value="Dimeric_a/b-barrel"/>
</dbReference>
<proteinExistence type="predicted"/>
<dbReference type="InterPro" id="IPR036390">
    <property type="entry name" value="WH_DNA-bd_sf"/>
</dbReference>
<dbReference type="PANTHER" id="PTHR30154:SF34">
    <property type="entry name" value="TRANSCRIPTIONAL REGULATOR AZLB"/>
    <property type="match status" value="1"/>
</dbReference>